<proteinExistence type="predicted"/>
<evidence type="ECO:0000259" key="1">
    <source>
        <dbReference type="Pfam" id="PF01968"/>
    </source>
</evidence>
<dbReference type="InterPro" id="IPR008040">
    <property type="entry name" value="Hydant_A_N"/>
</dbReference>
<accession>A0A6N8J049</accession>
<protein>
    <submittedName>
        <fullName evidence="4">Hydantoinase/oxoprolinase family protein</fullName>
    </submittedName>
</protein>
<dbReference type="PANTHER" id="PTHR11365">
    <property type="entry name" value="5-OXOPROLINASE RELATED"/>
    <property type="match status" value="1"/>
</dbReference>
<evidence type="ECO:0000313" key="4">
    <source>
        <dbReference type="EMBL" id="MVQ32225.1"/>
    </source>
</evidence>
<evidence type="ECO:0000259" key="3">
    <source>
        <dbReference type="Pfam" id="PF19278"/>
    </source>
</evidence>
<dbReference type="PANTHER" id="PTHR11365:SF23">
    <property type="entry name" value="HYPOTHETICAL 5-OXOPROLINASE (EUROFUNG)-RELATED"/>
    <property type="match status" value="1"/>
</dbReference>
<dbReference type="SUPFAM" id="SSF53067">
    <property type="entry name" value="Actin-like ATPase domain"/>
    <property type="match status" value="1"/>
</dbReference>
<dbReference type="Pfam" id="PF19278">
    <property type="entry name" value="Hydant_A_C"/>
    <property type="match status" value="1"/>
</dbReference>
<dbReference type="Proteomes" id="UP000469385">
    <property type="component" value="Unassembled WGS sequence"/>
</dbReference>
<feature type="domain" description="Acetophenone carboxylase-like C-terminal" evidence="3">
    <location>
        <begin position="511"/>
        <end position="673"/>
    </location>
</feature>
<evidence type="ECO:0000259" key="2">
    <source>
        <dbReference type="Pfam" id="PF05378"/>
    </source>
</evidence>
<dbReference type="GO" id="GO:0006749">
    <property type="term" value="P:glutathione metabolic process"/>
    <property type="evidence" value="ECO:0007669"/>
    <property type="project" value="TreeGrafter"/>
</dbReference>
<name>A0A6N8J049_9BURK</name>
<feature type="domain" description="Hydantoinase/oxoprolinase N-terminal" evidence="2">
    <location>
        <begin position="6"/>
        <end position="183"/>
    </location>
</feature>
<dbReference type="GO" id="GO:0017168">
    <property type="term" value="F:5-oxoprolinase (ATP-hydrolyzing) activity"/>
    <property type="evidence" value="ECO:0007669"/>
    <property type="project" value="TreeGrafter"/>
</dbReference>
<feature type="domain" description="Hydantoinase A/oxoprolinase" evidence="1">
    <location>
        <begin position="205"/>
        <end position="492"/>
    </location>
</feature>
<gene>
    <name evidence="4" type="ORF">GON04_22410</name>
</gene>
<dbReference type="InterPro" id="IPR043129">
    <property type="entry name" value="ATPase_NBD"/>
</dbReference>
<comment type="caution">
    <text evidence="4">The sequence shown here is derived from an EMBL/GenBank/DDBJ whole genome shotgun (WGS) entry which is preliminary data.</text>
</comment>
<dbReference type="Pfam" id="PF05378">
    <property type="entry name" value="Hydant_A_N"/>
    <property type="match status" value="1"/>
</dbReference>
<dbReference type="InterPro" id="IPR049517">
    <property type="entry name" value="ACX-like_C"/>
</dbReference>
<dbReference type="InterPro" id="IPR002821">
    <property type="entry name" value="Hydantoinase_A"/>
</dbReference>
<reference evidence="4 5" key="1">
    <citation type="submission" date="2019-12" db="EMBL/GenBank/DDBJ databases">
        <authorList>
            <person name="Huq M.A."/>
        </authorList>
    </citation>
    <scope>NUCLEOTIDE SEQUENCE [LARGE SCALE GENOMIC DNA]</scope>
    <source>
        <strain evidence="4 5">MAH-25</strain>
    </source>
</reference>
<organism evidence="4 5">
    <name type="scientific">Ramlibacter pinisoli</name>
    <dbReference type="NCBI Taxonomy" id="2682844"/>
    <lineage>
        <taxon>Bacteria</taxon>
        <taxon>Pseudomonadati</taxon>
        <taxon>Pseudomonadota</taxon>
        <taxon>Betaproteobacteria</taxon>
        <taxon>Burkholderiales</taxon>
        <taxon>Comamonadaceae</taxon>
        <taxon>Ramlibacter</taxon>
    </lineage>
</organism>
<sequence>MNKVAIGVDIGGTFTDVVARDATGRTRIAKVPSTRPDPAEAVRNVLRELLPAWGVAPADVVRFVHGTTVATNAVLERKGSRLGLLSTAGFTDVLEIGRQSRKQIYDLILRPETPVFLAPGAQRRGVVEAISPTGEVTTPLDPESLAAAVQALVDEGVQAIAICFLFSYMNPVHERQAADFIRERHPGLLVSLSSEVDPAFREYERTVVTCFDAYVKAGLDRYLAAMESDLAGAGVPATLQIMQSRGGVCSARVARRRPIRLFLSGPAAGVVGAREVGRSAGHGNIITVDIGGTSSDIALIADGRPVIRPDGLLDGYRIRVPMVDVNSIGSGGGSVAWIDAGGGLRVGPRSAGSQPGPACFGRGGTEATVTDASVVLGLIDPGYFAGGSMKLDRDLALRAVEEKIARPLGMSVLQAALGILRVVNVQMAEGIRLVSISRGVDPRAFALMPFGGGGALHAAALARELSIDTIVVPRYPGVLCAAGLLSATVEHEAASAFVRKFAQAGVAEVLARCDRLAAECTERMREDGVDVAEVRTSCLADVCFVGQAHHIEVPFETDDPERLLGQLYDRFCALHEQLYGHATRSAAMFVNLRVVQRAAAAAEPAAAARRPATGTRPPARKGTRRILLDARADFVPAAVFDRDGLAPGDVIDGPAIVEQADTTTLVEPGWRVSVAPDESLIARKTS</sequence>
<evidence type="ECO:0000313" key="5">
    <source>
        <dbReference type="Proteomes" id="UP000469385"/>
    </source>
</evidence>
<dbReference type="Pfam" id="PF01968">
    <property type="entry name" value="Hydantoinase_A"/>
    <property type="match status" value="1"/>
</dbReference>
<dbReference type="EMBL" id="WSEL01000009">
    <property type="protein sequence ID" value="MVQ32225.1"/>
    <property type="molecule type" value="Genomic_DNA"/>
</dbReference>
<dbReference type="InterPro" id="IPR045079">
    <property type="entry name" value="Oxoprolinase-like"/>
</dbReference>
<keyword evidence="5" id="KW-1185">Reference proteome</keyword>
<dbReference type="AlphaFoldDB" id="A0A6N8J049"/>
<dbReference type="RefSeq" id="WP_157400201.1">
    <property type="nucleotide sequence ID" value="NZ_WSEL01000009.1"/>
</dbReference>
<dbReference type="GO" id="GO:0005829">
    <property type="term" value="C:cytosol"/>
    <property type="evidence" value="ECO:0007669"/>
    <property type="project" value="TreeGrafter"/>
</dbReference>